<feature type="compositionally biased region" description="Basic and acidic residues" evidence="3">
    <location>
        <begin position="360"/>
        <end position="392"/>
    </location>
</feature>
<feature type="binding site" evidence="2">
    <location>
        <position position="289"/>
    </location>
    <ligand>
        <name>Mg(2+)</name>
        <dbReference type="ChEBI" id="CHEBI:18420"/>
        <label>1</label>
    </ligand>
</feature>
<evidence type="ECO:0000313" key="5">
    <source>
        <dbReference type="RefSeq" id="XP_019626337.1"/>
    </source>
</evidence>
<dbReference type="Pfam" id="PF03747">
    <property type="entry name" value="ADP_ribosyl_GH"/>
    <property type="match status" value="1"/>
</dbReference>
<proteinExistence type="inferred from homology"/>
<feature type="compositionally biased region" description="Basic and acidic residues" evidence="3">
    <location>
        <begin position="434"/>
        <end position="455"/>
    </location>
</feature>
<evidence type="ECO:0000256" key="3">
    <source>
        <dbReference type="SAM" id="MobiDB-lite"/>
    </source>
</evidence>
<reference evidence="5" key="1">
    <citation type="submission" date="2025-08" db="UniProtKB">
        <authorList>
            <consortium name="RefSeq"/>
        </authorList>
    </citation>
    <scope>IDENTIFICATION</scope>
    <source>
        <tissue evidence="5">Gonad</tissue>
    </source>
</reference>
<keyword evidence="2" id="KW-0460">Magnesium</keyword>
<evidence type="ECO:0000313" key="4">
    <source>
        <dbReference type="Proteomes" id="UP000515135"/>
    </source>
</evidence>
<dbReference type="InterPro" id="IPR036705">
    <property type="entry name" value="Ribosyl_crysJ1_sf"/>
</dbReference>
<dbReference type="SUPFAM" id="SSF101478">
    <property type="entry name" value="ADP-ribosylglycohydrolase"/>
    <property type="match status" value="1"/>
</dbReference>
<gene>
    <name evidence="5" type="primary">LOC109471451</name>
</gene>
<dbReference type="GeneID" id="109471451"/>
<accession>A0A6P4Z5H9</accession>
<comment type="similarity">
    <text evidence="1">Belongs to the ADP-ribosylglycohydrolase family.</text>
</comment>
<feature type="binding site" evidence="2">
    <location>
        <position position="66"/>
    </location>
    <ligand>
        <name>Mg(2+)</name>
        <dbReference type="ChEBI" id="CHEBI:18420"/>
        <label>1</label>
    </ligand>
</feature>
<feature type="compositionally biased region" description="Basic and acidic residues" evidence="3">
    <location>
        <begin position="469"/>
        <end position="489"/>
    </location>
</feature>
<organism evidence="4 5">
    <name type="scientific">Branchiostoma belcheri</name>
    <name type="common">Amphioxus</name>
    <dbReference type="NCBI Taxonomy" id="7741"/>
    <lineage>
        <taxon>Eukaryota</taxon>
        <taxon>Metazoa</taxon>
        <taxon>Chordata</taxon>
        <taxon>Cephalochordata</taxon>
        <taxon>Leptocardii</taxon>
        <taxon>Amphioxiformes</taxon>
        <taxon>Branchiostomatidae</taxon>
        <taxon>Branchiostoma</taxon>
    </lineage>
</organism>
<feature type="binding site" evidence="2">
    <location>
        <position position="65"/>
    </location>
    <ligand>
        <name>Mg(2+)</name>
        <dbReference type="ChEBI" id="CHEBI:18420"/>
        <label>1</label>
    </ligand>
</feature>
<dbReference type="Proteomes" id="UP000515135">
    <property type="component" value="Unplaced"/>
</dbReference>
<evidence type="ECO:0000256" key="2">
    <source>
        <dbReference type="PIRSR" id="PIRSR605502-1"/>
    </source>
</evidence>
<dbReference type="OrthoDB" id="2021138at2759"/>
<feature type="region of interest" description="Disordered" evidence="3">
    <location>
        <begin position="657"/>
        <end position="709"/>
    </location>
</feature>
<dbReference type="InterPro" id="IPR050792">
    <property type="entry name" value="ADP-ribosylglycohydrolase"/>
</dbReference>
<sequence length="709" mass="79178">MAAAAGARDRLYGTIYGQCIGDAVGLLTEFMTRNQAAQAYPHPLEYHMKVQDGHRDNWAVGDWTDDSDQMILIMQTLASSGGKVDKSTVCDFAHRLYRWSVEGFPELGDKSGCVLEQTTQRVLRQKNFAQEPHYAALQVWQKAGGTSAPNGAIMRTSILGVHGYKNLATVVSNTRAFCLATHADPRCVASCVAMTTAMALMLQGWRDVSEIARESFQHAQAQLPAGRDAMRQELMTYMQVRDLRTLQLDETETVGYTYKALGAGFWALRQRNFRDTIIQIAMEGGSAATNSAVAGALLGCRLGVDRLRGPWLYGLRQKHWLDDQIQTYLRSVNVFQLSQGGAKRPKQQPEVDQWLTDIIEREKRDKDGERERTDGEPHGQTHEVETTSRGKNEFPTPSGRPQMVIGLPTESSQNIVDSPSPPDLDRPVPSIELERVSTTEWEGDGRKSLFEKDQKGPVGQQLRLSPLQRDGRTSSDADQRVRNRYEDGKPTGPRLGPLSEYIGRVNPEHFEKRTGGALSYTRPPALTERTISPQDRRDMNQHGKLTSPRPSVDAEESIPMRPHRATAPLYSRQLSSPSSGHVRVTGNLSRHTRHSLPSDLKSLLRQSEEGVHKLNSTRMRSEERGTSSVQRSSSLPSGREYASDTALTGLERAKHFHPGLSLSSGYSEQGRVESRRARSDDVYVRQQGRTLPYTRSVSPARHVRFSSHR</sequence>
<keyword evidence="4" id="KW-1185">Reference proteome</keyword>
<dbReference type="InterPro" id="IPR005502">
    <property type="entry name" value="Ribosyl_crysJ1"/>
</dbReference>
<feature type="compositionally biased region" description="Polar residues" evidence="3">
    <location>
        <begin position="687"/>
        <end position="697"/>
    </location>
</feature>
<protein>
    <submittedName>
        <fullName evidence="5">Uncharacterized protein LOC109471451</fullName>
    </submittedName>
</protein>
<comment type="cofactor">
    <cofactor evidence="2">
        <name>Mg(2+)</name>
        <dbReference type="ChEBI" id="CHEBI:18420"/>
    </cofactor>
    <text evidence="2">Binds 2 magnesium ions per subunit.</text>
</comment>
<keyword evidence="2" id="KW-0479">Metal-binding</keyword>
<feature type="region of interest" description="Disordered" evidence="3">
    <location>
        <begin position="360"/>
        <end position="405"/>
    </location>
</feature>
<dbReference type="Gene3D" id="1.10.4080.10">
    <property type="entry name" value="ADP-ribosylation/Crystallin J1"/>
    <property type="match status" value="1"/>
</dbReference>
<dbReference type="PANTHER" id="PTHR16222:SF40">
    <property type="entry name" value="ADP-RIBOSYLGLYCOHYDROLASE"/>
    <property type="match status" value="1"/>
</dbReference>
<dbReference type="KEGG" id="bbel:109471451"/>
<feature type="binding site" evidence="2">
    <location>
        <position position="64"/>
    </location>
    <ligand>
        <name>Mg(2+)</name>
        <dbReference type="ChEBI" id="CHEBI:18420"/>
        <label>1</label>
    </ligand>
</feature>
<feature type="compositionally biased region" description="Basic and acidic residues" evidence="3">
    <location>
        <begin position="670"/>
        <end position="683"/>
    </location>
</feature>
<dbReference type="AlphaFoldDB" id="A0A6P4Z5H9"/>
<feature type="compositionally biased region" description="Polar residues" evidence="3">
    <location>
        <begin position="626"/>
        <end position="636"/>
    </location>
</feature>
<evidence type="ECO:0000256" key="1">
    <source>
        <dbReference type="ARBA" id="ARBA00010702"/>
    </source>
</evidence>
<feature type="region of interest" description="Disordered" evidence="3">
    <location>
        <begin position="434"/>
        <end position="641"/>
    </location>
</feature>
<dbReference type="GO" id="GO:0046872">
    <property type="term" value="F:metal ion binding"/>
    <property type="evidence" value="ECO:0007669"/>
    <property type="project" value="UniProtKB-KW"/>
</dbReference>
<name>A0A6P4Z5H9_BRABE</name>
<dbReference type="PANTHER" id="PTHR16222">
    <property type="entry name" value="ADP-RIBOSYLGLYCOHYDROLASE"/>
    <property type="match status" value="1"/>
</dbReference>
<dbReference type="RefSeq" id="XP_019626337.1">
    <property type="nucleotide sequence ID" value="XM_019770778.1"/>
</dbReference>